<dbReference type="Proteomes" id="UP001319045">
    <property type="component" value="Chromosome"/>
</dbReference>
<dbReference type="CDD" id="cd13120">
    <property type="entry name" value="BF2867_like_N"/>
    <property type="match status" value="1"/>
</dbReference>
<evidence type="ECO:0000313" key="2">
    <source>
        <dbReference type="Proteomes" id="UP001319045"/>
    </source>
</evidence>
<reference evidence="1 2" key="1">
    <citation type="journal article" date="2022" name="Int. J. Syst. Evol. Microbiol.">
        <title>Prevotella herbatica sp. nov., a plant polysaccharide-decomposing anaerobic bacterium isolated from a methanogenic reactor.</title>
        <authorList>
            <person name="Uek A."/>
            <person name="Tonouchi A."/>
            <person name="Kaku N."/>
            <person name="Ueki K."/>
        </authorList>
    </citation>
    <scope>NUCLEOTIDE SEQUENCE [LARGE SCALE GENOMIC DNA]</scope>
    <source>
        <strain evidence="1 2">WR041</strain>
    </source>
</reference>
<proteinExistence type="predicted"/>
<dbReference type="Gene3D" id="2.60.40.2620">
    <property type="entry name" value="Fimbrillin-like"/>
    <property type="match status" value="1"/>
</dbReference>
<gene>
    <name evidence="1" type="ORF">prwr041_02660</name>
</gene>
<dbReference type="EMBL" id="AP024484">
    <property type="protein sequence ID" value="BCS84373.1"/>
    <property type="molecule type" value="Genomic_DNA"/>
</dbReference>
<name>A0ABN6EJZ1_9BACT</name>
<keyword evidence="2" id="KW-1185">Reference proteome</keyword>
<dbReference type="Gene3D" id="2.60.40.3570">
    <property type="match status" value="1"/>
</dbReference>
<accession>A0ABN6EJZ1</accession>
<dbReference type="InterPro" id="IPR042278">
    <property type="entry name" value="Mfa-like_1_N"/>
</dbReference>
<sequence length="499" mass="53701">MTLSGCSSDETLTGDSSTAAKSMKINVSDGMFSSVDNNGAKTRAIENVTGTTFSNGDAIGIFVVKSDGTIVLTNAKYIYDGTSKWLNVNSTERLPYINGAKYFAYYPYQASMDGKYFASVTFSNLTANIFFASLISGWTPAADQSTQDKYTAQDLMVSMATVDASTGSSSFVMSHQMSMVEMDFPQYHYTYGGSDTYRFTFDAASKPFNVAAGKYRLLVNPSVALSVTGKNQYSSTDASKTKGWKISGTTPASAKYKVYTYKGASAFLSETKRDFCFGDANIGDYLYDDGTTGTTTSGKTIVGVVFSNEINSAEYNAGYTHGYALALKDASASGPTWGPITDAGLTKVTTLENSYNDINSGYYGTFTKGYNKSNGDYPVWQVANNYNVDVSHFTNSGWYLPSIGQLWDVSANLGKVDLSSQQSSSSVGGYIYSGSTVRTNVNNAITSAGGTALVNDYYCSASEYNGLNAVIIGFINTYIDVSHTRKYSGTYTIRSVLAF</sequence>
<organism evidence="1 2">
    <name type="scientific">Prevotella herbatica</name>
    <dbReference type="NCBI Taxonomy" id="2801997"/>
    <lineage>
        <taxon>Bacteria</taxon>
        <taxon>Pseudomonadati</taxon>
        <taxon>Bacteroidota</taxon>
        <taxon>Bacteroidia</taxon>
        <taxon>Bacteroidales</taxon>
        <taxon>Prevotellaceae</taxon>
        <taxon>Prevotella</taxon>
    </lineage>
</organism>
<evidence type="ECO:0000313" key="1">
    <source>
        <dbReference type="EMBL" id="BCS84373.1"/>
    </source>
</evidence>
<protein>
    <submittedName>
        <fullName evidence="1">Fimbrillin family protein</fullName>
    </submittedName>
</protein>